<keyword evidence="5" id="KW-1185">Reference proteome</keyword>
<evidence type="ECO:0000313" key="5">
    <source>
        <dbReference type="Proteomes" id="UP000054166"/>
    </source>
</evidence>
<reference evidence="5" key="2">
    <citation type="submission" date="2015-01" db="EMBL/GenBank/DDBJ databases">
        <title>Evolutionary Origins and Diversification of the Mycorrhizal Mutualists.</title>
        <authorList>
            <consortium name="DOE Joint Genome Institute"/>
            <consortium name="Mycorrhizal Genomics Consortium"/>
            <person name="Kohler A."/>
            <person name="Kuo A."/>
            <person name="Nagy L.G."/>
            <person name="Floudas D."/>
            <person name="Copeland A."/>
            <person name="Barry K.W."/>
            <person name="Cichocki N."/>
            <person name="Veneault-Fourrey C."/>
            <person name="LaButti K."/>
            <person name="Lindquist E.A."/>
            <person name="Lipzen A."/>
            <person name="Lundell T."/>
            <person name="Morin E."/>
            <person name="Murat C."/>
            <person name="Riley R."/>
            <person name="Ohm R."/>
            <person name="Sun H."/>
            <person name="Tunlid A."/>
            <person name="Henrissat B."/>
            <person name="Grigoriev I.V."/>
            <person name="Hibbett D.S."/>
            <person name="Martin F."/>
        </authorList>
    </citation>
    <scope>NUCLEOTIDE SEQUENCE [LARGE SCALE GENOMIC DNA]</scope>
    <source>
        <strain evidence="5">F 1598</strain>
    </source>
</reference>
<keyword evidence="1" id="KW-0677">Repeat</keyword>
<dbReference type="Pfam" id="PF20308">
    <property type="entry name" value="TPR-S"/>
    <property type="match status" value="1"/>
</dbReference>
<keyword evidence="2" id="KW-0802">TPR repeat</keyword>
<dbReference type="PANTHER" id="PTHR45641:SF19">
    <property type="entry name" value="NEPHROCYSTIN-3"/>
    <property type="match status" value="1"/>
</dbReference>
<dbReference type="HOGENOM" id="CLU_001305_0_1_1"/>
<reference evidence="4 5" key="1">
    <citation type="submission" date="2014-04" db="EMBL/GenBank/DDBJ databases">
        <authorList>
            <consortium name="DOE Joint Genome Institute"/>
            <person name="Kuo A."/>
            <person name="Tarkka M."/>
            <person name="Buscot F."/>
            <person name="Kohler A."/>
            <person name="Nagy L.G."/>
            <person name="Floudas D."/>
            <person name="Copeland A."/>
            <person name="Barry K.W."/>
            <person name="Cichocki N."/>
            <person name="Veneault-Fourrey C."/>
            <person name="LaButti K."/>
            <person name="Lindquist E.A."/>
            <person name="Lipzen A."/>
            <person name="Lundell T."/>
            <person name="Morin E."/>
            <person name="Murat C."/>
            <person name="Sun H."/>
            <person name="Tunlid A."/>
            <person name="Henrissat B."/>
            <person name="Grigoriev I.V."/>
            <person name="Hibbett D.S."/>
            <person name="Martin F."/>
            <person name="Nordberg H.P."/>
            <person name="Cantor M.N."/>
            <person name="Hua S.X."/>
        </authorList>
    </citation>
    <scope>NUCLEOTIDE SEQUENCE [LARGE SCALE GENOMIC DNA]</scope>
    <source>
        <strain evidence="4 5">F 1598</strain>
    </source>
</reference>
<dbReference type="InParanoid" id="A0A0C3F996"/>
<dbReference type="InterPro" id="IPR046880">
    <property type="entry name" value="TPR-S"/>
</dbReference>
<dbReference type="InterPro" id="IPR019734">
    <property type="entry name" value="TPR_rpt"/>
</dbReference>
<proteinExistence type="predicted"/>
<dbReference type="OrthoDB" id="9991317at2759"/>
<dbReference type="Pfam" id="PF13374">
    <property type="entry name" value="TPR_10"/>
    <property type="match status" value="1"/>
</dbReference>
<accession>A0A0C3F996</accession>
<evidence type="ECO:0000259" key="3">
    <source>
        <dbReference type="Pfam" id="PF12770"/>
    </source>
</evidence>
<evidence type="ECO:0000256" key="2">
    <source>
        <dbReference type="ARBA" id="ARBA00022803"/>
    </source>
</evidence>
<dbReference type="Gene3D" id="1.25.40.10">
    <property type="entry name" value="Tetratricopeptide repeat domain"/>
    <property type="match status" value="4"/>
</dbReference>
<dbReference type="Pfam" id="PF12770">
    <property type="entry name" value="CHAT"/>
    <property type="match status" value="1"/>
</dbReference>
<dbReference type="Proteomes" id="UP000054166">
    <property type="component" value="Unassembled WGS sequence"/>
</dbReference>
<evidence type="ECO:0000313" key="4">
    <source>
        <dbReference type="EMBL" id="KIM81205.1"/>
    </source>
</evidence>
<name>A0A0C3F996_PILCF</name>
<dbReference type="AlphaFoldDB" id="A0A0C3F996"/>
<dbReference type="SUPFAM" id="SSF81901">
    <property type="entry name" value="HCP-like"/>
    <property type="match status" value="2"/>
</dbReference>
<dbReference type="EMBL" id="KN833000">
    <property type="protein sequence ID" value="KIM81205.1"/>
    <property type="molecule type" value="Genomic_DNA"/>
</dbReference>
<organism evidence="4 5">
    <name type="scientific">Piloderma croceum (strain F 1598)</name>
    <dbReference type="NCBI Taxonomy" id="765440"/>
    <lineage>
        <taxon>Eukaryota</taxon>
        <taxon>Fungi</taxon>
        <taxon>Dikarya</taxon>
        <taxon>Basidiomycota</taxon>
        <taxon>Agaricomycotina</taxon>
        <taxon>Agaricomycetes</taxon>
        <taxon>Agaricomycetidae</taxon>
        <taxon>Atheliales</taxon>
        <taxon>Atheliaceae</taxon>
        <taxon>Piloderma</taxon>
    </lineage>
</organism>
<sequence>MLYREALLLYPNPHPKRVIFLSGLASALHARFRCTKDLNNLDEAIFLLREAIEACPESHPYHVDLLISLLVMLLTRYDKAGQHVDLLEGMRKYRDMLQIPNTDSTEIERLLQWVVVVLLLEQSGQRTDLETAIAVLRKFLTISPIYHPNRLTAYSNLAAALTLRFHQSGQHKDLDEAISLLQNALRLQPAPHPDRPSSLNNLAAALTSRFAQSGRLEDLDKAIPLLQEALELQPVSHPDRCDALNNLANALTKRFKQSGQHKDLDTAILLFRDGLQLLPAAHPGCLPFLSNLAEALATRFLQSGQHRDLDEAISLLRDALQLPHPDLSHLQNSLGTILTMRSELSGQREDLDEAISLHRNALQLLPAPHPGRSSSLNNLANALTTRFQQSRQCEDLDEAISLHRDAFQLLSASHHHDQSYNLINLANALRTRFVHSHQHKDLDEAISLHRSALQLLSASHSGRSTSLNNLALALVSRFQQSGQHEDLDEAIPLMRNALQLQHAPHPGRSGSLNNLALALIIQFEQSGQRKDLDESIDLFYKSLDALGSEHPRSCKTSTNLGHTLMTAYSQNQELEYLDKAMAAFRKGATCESAPVSERFHVAKLWARSAHSLHKSALDAYQVAVELLPRLAMLGLDLQARQHALTLGSDGLARDAAACAIQSGEYSKAVELLEEGRAVFWSQALQLRTPMTDLRNIAPKLEEQLRRISLALERGSLRDRSRTLSDTPETLMSIEKEASHFYRLNKEWLTTLNEVRRLDGFQDFLRPNRISTLQDAAVDGPIVILNASKRGCAALILTSTGVQNIVFPDLGFNEVTSLVALLRYAIAQDGRNSLPLESNHACIEDLFQQVPSISDTMQLLGLPLERHVGRASNPSWQSDDIFRCVLGALWEWVAEPVIRLLDLKKCSDPPKLRWCPTGPFAFLPVHAAGIYLAGRTESISDYVVSSYTPTISSLLGNLPASTNSFKMMVIIESQTPGQKPLPSTLDELRKIEAHVPEENLVKLVSGTVNDIVSNLPATSIVHFACHGQQNPHNPLESALLLRDGPLTLSQIMQQRVPNASLAFLSACETAMGDKDLPDEAIHLGATLLFAGFSGVVATMWSIADADGPKIADTFYENIFKKSSSTATDASWPDIVGAARALHLAVAKLRSEGASFTRWVPFIYLGR</sequence>
<dbReference type="STRING" id="765440.A0A0C3F996"/>
<protein>
    <recommendedName>
        <fullName evidence="3">CHAT domain-containing protein</fullName>
    </recommendedName>
</protein>
<dbReference type="SMART" id="SM00028">
    <property type="entry name" value="TPR"/>
    <property type="match status" value="6"/>
</dbReference>
<evidence type="ECO:0000256" key="1">
    <source>
        <dbReference type="ARBA" id="ARBA00022737"/>
    </source>
</evidence>
<dbReference type="InterPro" id="IPR011990">
    <property type="entry name" value="TPR-like_helical_dom_sf"/>
</dbReference>
<gene>
    <name evidence="4" type="ORF">PILCRDRAFT_821657</name>
</gene>
<dbReference type="InterPro" id="IPR024983">
    <property type="entry name" value="CHAT_dom"/>
</dbReference>
<dbReference type="PANTHER" id="PTHR45641">
    <property type="entry name" value="TETRATRICOPEPTIDE REPEAT PROTEIN (AFU_ORTHOLOGUE AFUA_6G03870)"/>
    <property type="match status" value="1"/>
</dbReference>
<feature type="domain" description="CHAT" evidence="3">
    <location>
        <begin position="885"/>
        <end position="1120"/>
    </location>
</feature>